<dbReference type="SUPFAM" id="SSF54211">
    <property type="entry name" value="Ribosomal protein S5 domain 2-like"/>
    <property type="match status" value="1"/>
</dbReference>
<dbReference type="PROSITE" id="PS50162">
    <property type="entry name" value="RECA_2"/>
    <property type="match status" value="1"/>
</dbReference>
<dbReference type="PANTHER" id="PTHR32472">
    <property type="entry name" value="DNA REPAIR PROTEIN RADA"/>
    <property type="match status" value="1"/>
</dbReference>
<dbReference type="InterPro" id="IPR014774">
    <property type="entry name" value="KaiC-like_dom"/>
</dbReference>
<dbReference type="SUPFAM" id="SSF52540">
    <property type="entry name" value="P-loop containing nucleoside triphosphate hydrolases"/>
    <property type="match status" value="1"/>
</dbReference>
<proteinExistence type="inferred from homology"/>
<feature type="region of interest" description="Lon-protease-like" evidence="11">
    <location>
        <begin position="350"/>
        <end position="450"/>
    </location>
</feature>
<dbReference type="FunFam" id="3.30.230.10:FF:000011">
    <property type="entry name" value="DNA repair protein RadA"/>
    <property type="match status" value="1"/>
</dbReference>
<evidence type="ECO:0000313" key="16">
    <source>
        <dbReference type="Proteomes" id="UP000244223"/>
    </source>
</evidence>
<dbReference type="InterPro" id="IPR020588">
    <property type="entry name" value="RecA_ATP-bd"/>
</dbReference>
<dbReference type="Proteomes" id="UP000244223">
    <property type="component" value="Unassembled WGS sequence"/>
</dbReference>
<dbReference type="OrthoDB" id="9803906at2"/>
<name>A0A2T5IYT5_9GAMM</name>
<feature type="binding site" evidence="11">
    <location>
        <begin position="96"/>
        <end position="103"/>
    </location>
    <ligand>
        <name>ATP</name>
        <dbReference type="ChEBI" id="CHEBI:30616"/>
    </ligand>
</feature>
<dbReference type="AlphaFoldDB" id="A0A2T5IYT5"/>
<dbReference type="GO" id="GO:0016787">
    <property type="term" value="F:hydrolase activity"/>
    <property type="evidence" value="ECO:0007669"/>
    <property type="project" value="UniProtKB-KW"/>
</dbReference>
<dbReference type="GO" id="GO:0005829">
    <property type="term" value="C:cytosol"/>
    <property type="evidence" value="ECO:0007669"/>
    <property type="project" value="TreeGrafter"/>
</dbReference>
<dbReference type="GO" id="GO:0005524">
    <property type="term" value="F:ATP binding"/>
    <property type="evidence" value="ECO:0007669"/>
    <property type="project" value="UniProtKB-UniRule"/>
</dbReference>
<evidence type="ECO:0000256" key="2">
    <source>
        <dbReference type="ARBA" id="ARBA00022741"/>
    </source>
</evidence>
<dbReference type="PANTHER" id="PTHR32472:SF10">
    <property type="entry name" value="DNA REPAIR PROTEIN RADA-LIKE PROTEIN"/>
    <property type="match status" value="1"/>
</dbReference>
<dbReference type="InterPro" id="IPR041166">
    <property type="entry name" value="Rubredoxin_2"/>
</dbReference>
<dbReference type="EMBL" id="QAON01000008">
    <property type="protein sequence ID" value="PTQ89172.1"/>
    <property type="molecule type" value="Genomic_DNA"/>
</dbReference>
<dbReference type="Pfam" id="PF18073">
    <property type="entry name" value="Zn_ribbon_LapB"/>
    <property type="match status" value="1"/>
</dbReference>
<dbReference type="RefSeq" id="WP_107865815.1">
    <property type="nucleotide sequence ID" value="NZ_QAON01000008.1"/>
</dbReference>
<keyword evidence="1 11" id="KW-0479">Metal-binding</keyword>
<dbReference type="Pfam" id="PF06745">
    <property type="entry name" value="ATPase"/>
    <property type="match status" value="1"/>
</dbReference>
<keyword evidence="3 11" id="KW-0227">DNA damage</keyword>
<keyword evidence="5" id="KW-0378">Hydrolase</keyword>
<keyword evidence="10 11" id="KW-0234">DNA repair</keyword>
<gene>
    <name evidence="11" type="primary">radA</name>
    <name evidence="15" type="ORF">C8N29_10853</name>
</gene>
<dbReference type="GO" id="GO:0003684">
    <property type="term" value="F:damaged DNA binding"/>
    <property type="evidence" value="ECO:0007669"/>
    <property type="project" value="InterPro"/>
</dbReference>
<dbReference type="GO" id="GO:0000725">
    <property type="term" value="P:recombinational repair"/>
    <property type="evidence" value="ECO:0007669"/>
    <property type="project" value="UniProtKB-UniRule"/>
</dbReference>
<accession>A0A2T5IYT5</accession>
<dbReference type="CDD" id="cd01121">
    <property type="entry name" value="RadA_SMS_N"/>
    <property type="match status" value="1"/>
</dbReference>
<evidence type="ECO:0000256" key="9">
    <source>
        <dbReference type="ARBA" id="ARBA00023125"/>
    </source>
</evidence>
<evidence type="ECO:0000256" key="8">
    <source>
        <dbReference type="ARBA" id="ARBA00023016"/>
    </source>
</evidence>
<evidence type="ECO:0000313" key="15">
    <source>
        <dbReference type="EMBL" id="PTQ89172.1"/>
    </source>
</evidence>
<dbReference type="InterPro" id="IPR020568">
    <property type="entry name" value="Ribosomal_Su5_D2-typ_SF"/>
</dbReference>
<keyword evidence="7 11" id="KW-0067">ATP-binding</keyword>
<evidence type="ECO:0000256" key="7">
    <source>
        <dbReference type="ARBA" id="ARBA00022840"/>
    </source>
</evidence>
<dbReference type="InterPro" id="IPR027417">
    <property type="entry name" value="P-loop_NTPase"/>
</dbReference>
<comment type="similarity">
    <text evidence="11 13">Belongs to the RecA family. RadA subfamily.</text>
</comment>
<dbReference type="GO" id="GO:0140664">
    <property type="term" value="F:ATP-dependent DNA damage sensor activity"/>
    <property type="evidence" value="ECO:0007669"/>
    <property type="project" value="InterPro"/>
</dbReference>
<dbReference type="NCBIfam" id="TIGR00416">
    <property type="entry name" value="sms"/>
    <property type="match status" value="1"/>
</dbReference>
<comment type="function">
    <text evidence="11">Plays a role in repairing double-strand DNA breaks, probably involving stabilizing or processing branched DNA or blocked replication forks.</text>
</comment>
<evidence type="ECO:0000256" key="13">
    <source>
        <dbReference type="RuleBase" id="RU003555"/>
    </source>
</evidence>
<evidence type="ECO:0000256" key="1">
    <source>
        <dbReference type="ARBA" id="ARBA00022723"/>
    </source>
</evidence>
<keyword evidence="2 11" id="KW-0547">Nucleotide-binding</keyword>
<dbReference type="PRINTS" id="PR01874">
    <property type="entry name" value="DNAREPAIRADA"/>
</dbReference>
<dbReference type="Gene3D" id="3.30.230.10">
    <property type="match status" value="1"/>
</dbReference>
<comment type="function">
    <text evidence="13">DNA-dependent ATPase involved in processing of recombination intermediates, plays a role in repairing DNA breaks. Stimulates the branch migration of RecA-mediated strand transfer reactions, allowing the 3' invading strand to extend heteroduplex DNA faster. Binds ssDNA in the presence of ADP but not other nucleotides, has ATPase activity that is stimulated by ssDNA and various branched DNA structures, but inhibited by SSB. Does not have RecA's homology-searching function.</text>
</comment>
<sequence length="450" mass="48038">MSKAKTTYQCHACGSSFSKWAGQCSECGAWNSIHEAKVDTSLTPRQRGNYAGQASTVTVLDQVSIDAIDRTHTGLSELDRVLGGGLVAGSVVLIGGDPGIGKSTILLQTLTHLAQQHNALYITGEESLSQVAMRGKRLELPCDKVKIMAETCVENIVATLRSEKPAVAVIDSIQTLYTEALQSAPGGVSQVRESAALLTRYAKQSGTALFLVGHVTKEGSLAGPRVLEHMVDCVLYFEGESDSRFRMIRAVKNRFGAVNELGVFAMTDRGLREVANPSAIFLSRYEEPIAGSVVMVSREGTRPLLVEVQALVDDSFANPRRVAIGLDQNRLAMLLAILHRHGGVHTMGQDVFVNVVGGVKVLETGSDLAVLLAVTSSLRGQALSADLAVFGEVGLSGEIRPVPNGQERLKEAAKHGFKRAIVPKANVPRQTIEGMEIIGVGRLHEALAAV</sequence>
<keyword evidence="8 11" id="KW-0346">Stress response</keyword>
<dbReference type="HAMAP" id="MF_01498">
    <property type="entry name" value="RadA_bact"/>
    <property type="match status" value="1"/>
</dbReference>
<comment type="caution">
    <text evidence="15">The sequence shown here is derived from an EMBL/GenBank/DDBJ whole genome shotgun (WGS) entry which is preliminary data.</text>
</comment>
<evidence type="ECO:0000256" key="4">
    <source>
        <dbReference type="ARBA" id="ARBA00022771"/>
    </source>
</evidence>
<comment type="domain">
    <text evidence="11">The middle region has homology to RecA with ATPase motifs including the RadA KNRFG motif, while the C-terminus is homologous to Lon protease.</text>
</comment>
<dbReference type="InterPro" id="IPR014721">
    <property type="entry name" value="Ribsml_uS5_D2-typ_fold_subgr"/>
</dbReference>
<dbReference type="Gene3D" id="3.40.50.300">
    <property type="entry name" value="P-loop containing nucleotide triphosphate hydrolases"/>
    <property type="match status" value="1"/>
</dbReference>
<evidence type="ECO:0000256" key="12">
    <source>
        <dbReference type="NCBIfam" id="TIGR00416"/>
    </source>
</evidence>
<keyword evidence="6 13" id="KW-0862">Zinc</keyword>
<feature type="domain" description="RecA family profile 1" evidence="14">
    <location>
        <begin position="67"/>
        <end position="215"/>
    </location>
</feature>
<dbReference type="GO" id="GO:0008270">
    <property type="term" value="F:zinc ion binding"/>
    <property type="evidence" value="ECO:0007669"/>
    <property type="project" value="UniProtKB-KW"/>
</dbReference>
<feature type="short sequence motif" description="RadA KNRFG motif" evidence="11">
    <location>
        <begin position="252"/>
        <end position="256"/>
    </location>
</feature>
<organism evidence="15 16">
    <name type="scientific">Agitococcus lubricus</name>
    <dbReference type="NCBI Taxonomy" id="1077255"/>
    <lineage>
        <taxon>Bacteria</taxon>
        <taxon>Pseudomonadati</taxon>
        <taxon>Pseudomonadota</taxon>
        <taxon>Gammaproteobacteria</taxon>
        <taxon>Moraxellales</taxon>
        <taxon>Moraxellaceae</taxon>
        <taxon>Agitococcus</taxon>
    </lineage>
</organism>
<keyword evidence="16" id="KW-1185">Reference proteome</keyword>
<dbReference type="InterPro" id="IPR003593">
    <property type="entry name" value="AAA+_ATPase"/>
</dbReference>
<evidence type="ECO:0000256" key="11">
    <source>
        <dbReference type="HAMAP-Rule" id="MF_01498"/>
    </source>
</evidence>
<evidence type="ECO:0000256" key="5">
    <source>
        <dbReference type="ARBA" id="ARBA00022801"/>
    </source>
</evidence>
<evidence type="ECO:0000256" key="6">
    <source>
        <dbReference type="ARBA" id="ARBA00022833"/>
    </source>
</evidence>
<dbReference type="Pfam" id="PF13541">
    <property type="entry name" value="ChlI"/>
    <property type="match status" value="1"/>
</dbReference>
<evidence type="ECO:0000256" key="3">
    <source>
        <dbReference type="ARBA" id="ARBA00022763"/>
    </source>
</evidence>
<protein>
    <recommendedName>
        <fullName evidence="11 12">DNA repair protein RadA</fullName>
    </recommendedName>
</protein>
<reference evidence="15 16" key="1">
    <citation type="submission" date="2018-04" db="EMBL/GenBank/DDBJ databases">
        <title>Genomic Encyclopedia of Archaeal and Bacterial Type Strains, Phase II (KMG-II): from individual species to whole genera.</title>
        <authorList>
            <person name="Goeker M."/>
        </authorList>
    </citation>
    <scope>NUCLEOTIDE SEQUENCE [LARGE SCALE GENOMIC DNA]</scope>
    <source>
        <strain evidence="15 16">DSM 5822</strain>
    </source>
</reference>
<dbReference type="FunFam" id="3.40.50.300:FF:000050">
    <property type="entry name" value="DNA repair protein RadA"/>
    <property type="match status" value="1"/>
</dbReference>
<dbReference type="InterPro" id="IPR004504">
    <property type="entry name" value="DNA_repair_RadA"/>
</dbReference>
<evidence type="ECO:0000259" key="14">
    <source>
        <dbReference type="PROSITE" id="PS50162"/>
    </source>
</evidence>
<keyword evidence="9 11" id="KW-0238">DNA-binding</keyword>
<keyword evidence="4 13" id="KW-0863">Zinc-finger</keyword>
<evidence type="ECO:0000256" key="10">
    <source>
        <dbReference type="ARBA" id="ARBA00023204"/>
    </source>
</evidence>
<dbReference type="SMART" id="SM00382">
    <property type="entry name" value="AAA"/>
    <property type="match status" value="1"/>
</dbReference>